<evidence type="ECO:0000256" key="3">
    <source>
        <dbReference type="ARBA" id="ARBA00023239"/>
    </source>
</evidence>
<evidence type="ECO:0000313" key="8">
    <source>
        <dbReference type="EMBL" id="KQK28768.1"/>
    </source>
</evidence>
<dbReference type="SMART" id="SM00925">
    <property type="entry name" value="MltA"/>
    <property type="match status" value="1"/>
</dbReference>
<reference evidence="9 11" key="2">
    <citation type="submission" date="2017-02" db="EMBL/GenBank/DDBJ databases">
        <authorList>
            <person name="Peterson S.W."/>
        </authorList>
    </citation>
    <scope>NUCLEOTIDE SEQUENCE [LARGE SCALE GENOMIC DNA]</scope>
    <source>
        <strain evidence="9 11">DSM 9653</strain>
    </source>
</reference>
<evidence type="ECO:0000256" key="1">
    <source>
        <dbReference type="ARBA" id="ARBA00001420"/>
    </source>
</evidence>
<keyword evidence="4" id="KW-0961">Cell wall biogenesis/degradation</keyword>
<dbReference type="EMBL" id="LMAR01000060">
    <property type="protein sequence ID" value="KQK28768.1"/>
    <property type="molecule type" value="Genomic_DNA"/>
</dbReference>
<dbReference type="PANTHER" id="PTHR30124">
    <property type="entry name" value="MEMBRANE-BOUND LYTIC MUREIN TRANSGLYCOSYLASE A"/>
    <property type="match status" value="1"/>
</dbReference>
<feature type="signal peptide" evidence="6">
    <location>
        <begin position="1"/>
        <end position="24"/>
    </location>
</feature>
<keyword evidence="6" id="KW-0732">Signal</keyword>
<dbReference type="GO" id="GO:0004553">
    <property type="term" value="F:hydrolase activity, hydrolyzing O-glycosyl compounds"/>
    <property type="evidence" value="ECO:0007669"/>
    <property type="project" value="InterPro"/>
</dbReference>
<evidence type="ECO:0000256" key="5">
    <source>
        <dbReference type="ARBA" id="ARBA00030918"/>
    </source>
</evidence>
<dbReference type="CDD" id="cd14485">
    <property type="entry name" value="mltA_like_LT_A"/>
    <property type="match status" value="1"/>
</dbReference>
<dbReference type="Pfam" id="PF03562">
    <property type="entry name" value="MltA"/>
    <property type="match status" value="1"/>
</dbReference>
<dbReference type="SUPFAM" id="SSF50685">
    <property type="entry name" value="Barwin-like endoglucanases"/>
    <property type="match status" value="1"/>
</dbReference>
<dbReference type="GO" id="GO:0009253">
    <property type="term" value="P:peptidoglycan catabolic process"/>
    <property type="evidence" value="ECO:0007669"/>
    <property type="project" value="TreeGrafter"/>
</dbReference>
<dbReference type="EC" id="4.2.2.n1" evidence="2"/>
<dbReference type="GO" id="GO:0009254">
    <property type="term" value="P:peptidoglycan turnover"/>
    <property type="evidence" value="ECO:0007669"/>
    <property type="project" value="InterPro"/>
</dbReference>
<dbReference type="GO" id="GO:0008933">
    <property type="term" value="F:peptidoglycan lytic transglycosylase activity"/>
    <property type="evidence" value="ECO:0007669"/>
    <property type="project" value="TreeGrafter"/>
</dbReference>
<dbReference type="Gene3D" id="2.40.40.10">
    <property type="entry name" value="RlpA-like domain"/>
    <property type="match status" value="1"/>
</dbReference>
<feature type="chain" id="PRO_5014520341" description="peptidoglycan lytic exotransglycosylase" evidence="6">
    <location>
        <begin position="25"/>
        <end position="388"/>
    </location>
</feature>
<dbReference type="Pfam" id="PF06725">
    <property type="entry name" value="3D"/>
    <property type="match status" value="1"/>
</dbReference>
<dbReference type="GO" id="GO:0019867">
    <property type="term" value="C:outer membrane"/>
    <property type="evidence" value="ECO:0007669"/>
    <property type="project" value="InterPro"/>
</dbReference>
<dbReference type="InterPro" id="IPR010611">
    <property type="entry name" value="3D_dom"/>
</dbReference>
<dbReference type="Proteomes" id="UP000190130">
    <property type="component" value="Unassembled WGS sequence"/>
</dbReference>
<dbReference type="Proteomes" id="UP000051562">
    <property type="component" value="Unassembled WGS sequence"/>
</dbReference>
<evidence type="ECO:0000313" key="11">
    <source>
        <dbReference type="Proteomes" id="UP000190130"/>
    </source>
</evidence>
<feature type="domain" description="Lytic transglycosylase MltA" evidence="7">
    <location>
        <begin position="129"/>
        <end position="286"/>
    </location>
</feature>
<dbReference type="InterPro" id="IPR026044">
    <property type="entry name" value="MltA"/>
</dbReference>
<name>A0A0Q3I1H6_9HYPH</name>
<evidence type="ECO:0000313" key="9">
    <source>
        <dbReference type="EMBL" id="SKC16749.1"/>
    </source>
</evidence>
<gene>
    <name evidence="8" type="ORF">ARD30_20475</name>
    <name evidence="9" type="ORF">SAMN05660750_04988</name>
</gene>
<evidence type="ECO:0000259" key="7">
    <source>
        <dbReference type="SMART" id="SM00925"/>
    </source>
</evidence>
<dbReference type="InterPro" id="IPR005300">
    <property type="entry name" value="MltA_B"/>
</dbReference>
<evidence type="ECO:0000256" key="4">
    <source>
        <dbReference type="ARBA" id="ARBA00023316"/>
    </source>
</evidence>
<dbReference type="RefSeq" id="WP_055729903.1">
    <property type="nucleotide sequence ID" value="NZ_FUYX01000024.1"/>
</dbReference>
<accession>A0A0Q3I1H6</accession>
<keyword evidence="10" id="KW-1185">Reference proteome</keyword>
<dbReference type="STRING" id="53254.SAMN05660750_04988"/>
<keyword evidence="3" id="KW-0456">Lyase</keyword>
<dbReference type="PIRSF" id="PIRSF019422">
    <property type="entry name" value="MltA"/>
    <property type="match status" value="1"/>
</dbReference>
<organism evidence="8 10">
    <name type="scientific">Bosea thiooxidans</name>
    <dbReference type="NCBI Taxonomy" id="53254"/>
    <lineage>
        <taxon>Bacteria</taxon>
        <taxon>Pseudomonadati</taxon>
        <taxon>Pseudomonadota</taxon>
        <taxon>Alphaproteobacteria</taxon>
        <taxon>Hyphomicrobiales</taxon>
        <taxon>Boseaceae</taxon>
        <taxon>Bosea</taxon>
    </lineage>
</organism>
<dbReference type="PANTHER" id="PTHR30124:SF0">
    <property type="entry name" value="MEMBRANE-BOUND LYTIC MUREIN TRANSGLYCOSYLASE A"/>
    <property type="match status" value="1"/>
</dbReference>
<proteinExistence type="predicted"/>
<dbReference type="GO" id="GO:0071555">
    <property type="term" value="P:cell wall organization"/>
    <property type="evidence" value="ECO:0007669"/>
    <property type="project" value="UniProtKB-KW"/>
</dbReference>
<dbReference type="CDD" id="cd14668">
    <property type="entry name" value="mlta_B"/>
    <property type="match status" value="1"/>
</dbReference>
<comment type="catalytic activity">
    <reaction evidence="1">
        <text>Exolytic cleavage of the (1-&gt;4)-beta-glycosidic linkage between N-acetylmuramic acid (MurNAc) and N-acetylglucosamine (GlcNAc) residues in peptidoglycan, from either the reducing or the non-reducing ends of the peptidoglycan chains, with concomitant formation of a 1,6-anhydrobond in the MurNAc residue.</text>
        <dbReference type="EC" id="4.2.2.n1"/>
    </reaction>
</comment>
<sequence length="388" mass="41828">MSRGAGIALALAVAAGLVSVNATAAPFPLPDGARAERLLPQQLDGWARDDHAETFAIFARGCMADPPLRQAVPVPAILSAACERAKALAVNGPVARDEARSFFEQNFSFWRIRPVGADAGFTTGYFEPEFEGSLTRSEAFPTPLYGRPPDLVTRFPEDDWPGLDKTLSAARRTAKGLEPFVDRAAIETGALDGQGLEILWLRDPVDRFVLQVQGSGRVRLPDGSVTRLVYAGRNGHPYTSLGRVLSQREGIPPEQMTMDRLVARLKADPAFARDLIRLNRSFVFFARRDDLPAGSGPIGGAGLPLTPLRSIAVDRTVWPYGLPVWIDARLPDGAGGAEHLARLMLVQDTGSAILGAARMDLFVGSGAEAGHRAGLIRHPVAFTVLWPR</sequence>
<evidence type="ECO:0000256" key="2">
    <source>
        <dbReference type="ARBA" id="ARBA00012587"/>
    </source>
</evidence>
<reference evidence="8 10" key="1">
    <citation type="submission" date="2015-10" db="EMBL/GenBank/DDBJ databases">
        <title>Draft genome of Bosea thiooxidans.</title>
        <authorList>
            <person name="Wang X."/>
        </authorList>
    </citation>
    <scope>NUCLEOTIDE SEQUENCE [LARGE SCALE GENOMIC DNA]</scope>
    <source>
        <strain evidence="8 10">CGMCC 9174</strain>
    </source>
</reference>
<dbReference type="Gene3D" id="2.40.240.50">
    <property type="entry name" value="Barwin-like endoglucanases"/>
    <property type="match status" value="1"/>
</dbReference>
<evidence type="ECO:0000313" key="10">
    <source>
        <dbReference type="Proteomes" id="UP000051562"/>
    </source>
</evidence>
<dbReference type="AlphaFoldDB" id="A0A0Q3I1H6"/>
<dbReference type="EMBL" id="FUYX01000024">
    <property type="protein sequence ID" value="SKC16749.1"/>
    <property type="molecule type" value="Genomic_DNA"/>
</dbReference>
<protein>
    <recommendedName>
        <fullName evidence="2">peptidoglycan lytic exotransglycosylase</fullName>
        <ecNumber evidence="2">4.2.2.n1</ecNumber>
    </recommendedName>
    <alternativeName>
        <fullName evidence="5">Murein hydrolase A</fullName>
    </alternativeName>
</protein>
<evidence type="ECO:0000256" key="6">
    <source>
        <dbReference type="SAM" id="SignalP"/>
    </source>
</evidence>
<dbReference type="InterPro" id="IPR036908">
    <property type="entry name" value="RlpA-like_sf"/>
</dbReference>